<dbReference type="InterPro" id="IPR009057">
    <property type="entry name" value="Homeodomain-like_sf"/>
</dbReference>
<proteinExistence type="predicted"/>
<evidence type="ECO:0000259" key="7">
    <source>
        <dbReference type="PROSITE" id="PS51253"/>
    </source>
</evidence>
<dbReference type="InterPro" id="IPR050863">
    <property type="entry name" value="CenT-Element_Derived"/>
</dbReference>
<dbReference type="Proteomes" id="UP000663880">
    <property type="component" value="Unassembled WGS sequence"/>
</dbReference>
<dbReference type="Pfam" id="PF04218">
    <property type="entry name" value="CENP-B_N"/>
    <property type="match status" value="1"/>
</dbReference>
<organism evidence="8 9">
    <name type="scientific">Pieris macdunnoughi</name>
    <dbReference type="NCBI Taxonomy" id="345717"/>
    <lineage>
        <taxon>Eukaryota</taxon>
        <taxon>Metazoa</taxon>
        <taxon>Ecdysozoa</taxon>
        <taxon>Arthropoda</taxon>
        <taxon>Hexapoda</taxon>
        <taxon>Insecta</taxon>
        <taxon>Pterygota</taxon>
        <taxon>Neoptera</taxon>
        <taxon>Endopterygota</taxon>
        <taxon>Lepidoptera</taxon>
        <taxon>Glossata</taxon>
        <taxon>Ditrysia</taxon>
        <taxon>Papilionoidea</taxon>
        <taxon>Pieridae</taxon>
        <taxon>Pierinae</taxon>
        <taxon>Pieris</taxon>
    </lineage>
</organism>
<keyword evidence="2 4" id="KW-0238">DNA-binding</keyword>
<dbReference type="InterPro" id="IPR004875">
    <property type="entry name" value="DDE_SF_endonuclease_dom"/>
</dbReference>
<dbReference type="Gene3D" id="1.10.10.60">
    <property type="entry name" value="Homeodomain-like"/>
    <property type="match status" value="2"/>
</dbReference>
<comment type="subcellular location">
    <subcellularLocation>
        <location evidence="1 4">Nucleus</location>
    </subcellularLocation>
</comment>
<feature type="domain" description="HTH CENPB-type" evidence="7">
    <location>
        <begin position="63"/>
        <end position="134"/>
    </location>
</feature>
<dbReference type="PANTHER" id="PTHR19303:SF73">
    <property type="entry name" value="PROTEIN PDC2"/>
    <property type="match status" value="1"/>
</dbReference>
<sequence>MSTKRKPTTLTYADKLEAIEAVKNGLKRKEVAAQFGIHESTLSIIIKKEAEILKKQESGESLQCKRQKIAEFPNLEQCLFTWFKQCRNENISVSGPILKEKAEEFANSLKIKNFKASNGWLQNFKKRHDLAFNKICGESASVSKSSQEWKSELHNVVNDYDPNDVFNADETGLFFKCLPDKTLTFKNEKCHGGKHSKERLTILFCANSTGTEKLKPLIIGKSKKPRCFAGLKSLPMDYEANKKAWMTADLFKKWLINIDKQMVTSNRKIILFIDNCTAHGDIPPLKAVKVQFLPPNTTSQLQPLDQGIIKKFKTLYRKEVVRKMIADMEQNTISSINVLQAMRMADKAWRNVTPLAVKNCFRTCGFSSEPQEIIEEEDNNVPEEWSKHMSGSNITFEDFVTCDDDVATAGTLTEGEILESVNNCIESDKDDDFNDEPQTSSTSVSTNEAKKALTTVRSFIEQCSNIKDNVFSSLFVIENQIDLETVNFLKRKKITDFFK</sequence>
<dbReference type="SUPFAM" id="SSF46689">
    <property type="entry name" value="Homeodomain-like"/>
    <property type="match status" value="2"/>
</dbReference>
<feature type="compositionally biased region" description="Polar residues" evidence="5">
    <location>
        <begin position="436"/>
        <end position="447"/>
    </location>
</feature>
<keyword evidence="3 4" id="KW-0539">Nucleus</keyword>
<evidence type="ECO:0000256" key="3">
    <source>
        <dbReference type="ARBA" id="ARBA00023242"/>
    </source>
</evidence>
<comment type="caution">
    <text evidence="8">The sequence shown here is derived from an EMBL/GenBank/DDBJ whole genome shotgun (WGS) entry which is preliminary data.</text>
</comment>
<evidence type="ECO:0000256" key="1">
    <source>
        <dbReference type="ARBA" id="ARBA00004123"/>
    </source>
</evidence>
<evidence type="ECO:0000256" key="2">
    <source>
        <dbReference type="ARBA" id="ARBA00023125"/>
    </source>
</evidence>
<evidence type="ECO:0000256" key="5">
    <source>
        <dbReference type="SAM" id="MobiDB-lite"/>
    </source>
</evidence>
<dbReference type="Pfam" id="PF03221">
    <property type="entry name" value="HTH_Tnp_Tc5"/>
    <property type="match status" value="1"/>
</dbReference>
<gene>
    <name evidence="8" type="ORF">PMACD_LOCUS14599</name>
</gene>
<name>A0A821XAF1_9NEOP</name>
<feature type="domain" description="HTH psq-type" evidence="6">
    <location>
        <begin position="1"/>
        <end position="52"/>
    </location>
</feature>
<reference evidence="8" key="1">
    <citation type="submission" date="2021-02" db="EMBL/GenBank/DDBJ databases">
        <authorList>
            <person name="Steward A R."/>
        </authorList>
    </citation>
    <scope>NUCLEOTIDE SEQUENCE</scope>
</reference>
<dbReference type="EMBL" id="CAJOBZ010000066">
    <property type="protein sequence ID" value="CAF4939503.1"/>
    <property type="molecule type" value="Genomic_DNA"/>
</dbReference>
<protein>
    <recommendedName>
        <fullName evidence="10">Tigger transposable element-derived protein 6</fullName>
    </recommendedName>
</protein>
<evidence type="ECO:0000313" key="9">
    <source>
        <dbReference type="Proteomes" id="UP000663880"/>
    </source>
</evidence>
<dbReference type="GO" id="GO:0005634">
    <property type="term" value="C:nucleus"/>
    <property type="evidence" value="ECO:0007669"/>
    <property type="project" value="UniProtKB-SubCell"/>
</dbReference>
<dbReference type="Pfam" id="PF03184">
    <property type="entry name" value="DDE_1"/>
    <property type="match status" value="1"/>
</dbReference>
<dbReference type="OrthoDB" id="125347at2759"/>
<dbReference type="PANTHER" id="PTHR19303">
    <property type="entry name" value="TRANSPOSON"/>
    <property type="match status" value="1"/>
</dbReference>
<dbReference type="InterPro" id="IPR007889">
    <property type="entry name" value="HTH_Psq"/>
</dbReference>
<dbReference type="PROSITE" id="PS51253">
    <property type="entry name" value="HTH_CENPB"/>
    <property type="match status" value="1"/>
</dbReference>
<dbReference type="PROSITE" id="PS50960">
    <property type="entry name" value="HTH_PSQ"/>
    <property type="match status" value="1"/>
</dbReference>
<dbReference type="SMART" id="SM00674">
    <property type="entry name" value="CENPB"/>
    <property type="match status" value="1"/>
</dbReference>
<keyword evidence="9" id="KW-1185">Reference proteome</keyword>
<evidence type="ECO:0000313" key="8">
    <source>
        <dbReference type="EMBL" id="CAF4939503.1"/>
    </source>
</evidence>
<evidence type="ECO:0000259" key="6">
    <source>
        <dbReference type="PROSITE" id="PS50960"/>
    </source>
</evidence>
<accession>A0A821XAF1</accession>
<dbReference type="GO" id="GO:0003677">
    <property type="term" value="F:DNA binding"/>
    <property type="evidence" value="ECO:0007669"/>
    <property type="project" value="UniProtKB-UniRule"/>
</dbReference>
<feature type="region of interest" description="Disordered" evidence="5">
    <location>
        <begin position="428"/>
        <end position="447"/>
    </location>
</feature>
<evidence type="ECO:0008006" key="10">
    <source>
        <dbReference type="Google" id="ProtNLM"/>
    </source>
</evidence>
<dbReference type="AlphaFoldDB" id="A0A821XAF1"/>
<dbReference type="InterPro" id="IPR006600">
    <property type="entry name" value="HTH_CenpB_DNA-bd_dom"/>
</dbReference>
<evidence type="ECO:0000256" key="4">
    <source>
        <dbReference type="PROSITE-ProRule" id="PRU00320"/>
    </source>
</evidence>
<feature type="DNA-binding region" description="H-T-H motif" evidence="4">
    <location>
        <begin position="28"/>
        <end position="48"/>
    </location>
</feature>